<proteinExistence type="predicted"/>
<evidence type="ECO:0000313" key="3">
    <source>
        <dbReference type="WBParaSite" id="PSAMB.scaffold7374size7750.g30039.t1"/>
    </source>
</evidence>
<keyword evidence="1" id="KW-0812">Transmembrane</keyword>
<reference evidence="3" key="1">
    <citation type="submission" date="2022-11" db="UniProtKB">
        <authorList>
            <consortium name="WormBaseParasite"/>
        </authorList>
    </citation>
    <scope>IDENTIFICATION</scope>
</reference>
<accession>A0A914X9E8</accession>
<protein>
    <submittedName>
        <fullName evidence="3">Uncharacterized protein</fullName>
    </submittedName>
</protein>
<organism evidence="2 3">
    <name type="scientific">Plectus sambesii</name>
    <dbReference type="NCBI Taxonomy" id="2011161"/>
    <lineage>
        <taxon>Eukaryota</taxon>
        <taxon>Metazoa</taxon>
        <taxon>Ecdysozoa</taxon>
        <taxon>Nematoda</taxon>
        <taxon>Chromadorea</taxon>
        <taxon>Plectida</taxon>
        <taxon>Plectina</taxon>
        <taxon>Plectoidea</taxon>
        <taxon>Plectidae</taxon>
        <taxon>Plectus</taxon>
    </lineage>
</organism>
<feature type="transmembrane region" description="Helical" evidence="1">
    <location>
        <begin position="12"/>
        <end position="32"/>
    </location>
</feature>
<keyword evidence="1" id="KW-1133">Transmembrane helix</keyword>
<name>A0A914X9E8_9BILA</name>
<evidence type="ECO:0000313" key="2">
    <source>
        <dbReference type="Proteomes" id="UP000887566"/>
    </source>
</evidence>
<sequence length="73" mass="8492">MVMLANPGQGLMLLMMYFVYHSCEFALQYWFFKIISSAYDYFKLKRSSPTGGIIYLPQSQQVYIAVPKENPEP</sequence>
<dbReference type="WBParaSite" id="PSAMB.scaffold7374size7750.g30039.t1">
    <property type="protein sequence ID" value="PSAMB.scaffold7374size7750.g30039.t1"/>
    <property type="gene ID" value="PSAMB.scaffold7374size7750.g30039"/>
</dbReference>
<keyword evidence="1" id="KW-0472">Membrane</keyword>
<dbReference type="Proteomes" id="UP000887566">
    <property type="component" value="Unplaced"/>
</dbReference>
<evidence type="ECO:0000256" key="1">
    <source>
        <dbReference type="SAM" id="Phobius"/>
    </source>
</evidence>
<keyword evidence="2" id="KW-1185">Reference proteome</keyword>
<dbReference type="AlphaFoldDB" id="A0A914X9E8"/>